<dbReference type="CDD" id="cd06442">
    <property type="entry name" value="DPM1_like"/>
    <property type="match status" value="1"/>
</dbReference>
<organism evidence="15">
    <name type="scientific">Blastocystis hominis</name>
    <dbReference type="NCBI Taxonomy" id="12968"/>
    <lineage>
        <taxon>Eukaryota</taxon>
        <taxon>Sar</taxon>
        <taxon>Stramenopiles</taxon>
        <taxon>Bigyra</taxon>
        <taxon>Opalozoa</taxon>
        <taxon>Opalinata</taxon>
        <taxon>Blastocystidae</taxon>
        <taxon>Blastocystis</taxon>
    </lineage>
</organism>
<evidence type="ECO:0000259" key="14">
    <source>
        <dbReference type="Pfam" id="PF00535"/>
    </source>
</evidence>
<evidence type="ECO:0000256" key="13">
    <source>
        <dbReference type="RuleBase" id="RU365083"/>
    </source>
</evidence>
<dbReference type="InterPro" id="IPR029044">
    <property type="entry name" value="Nucleotide-diphossugar_trans"/>
</dbReference>
<keyword evidence="9" id="KW-0479">Metal-binding</keyword>
<dbReference type="RefSeq" id="XP_012898323.1">
    <property type="nucleotide sequence ID" value="XM_013042869.1"/>
</dbReference>
<comment type="similarity">
    <text evidence="6 13">Belongs to the glycosyltransferase 2 family.</text>
</comment>
<reference evidence="15" key="1">
    <citation type="submission" date="2010-02" db="EMBL/GenBank/DDBJ databases">
        <title>Sequencing and annotation of the Blastocystis hominis genome.</title>
        <authorList>
            <person name="Wincker P."/>
        </authorList>
    </citation>
    <scope>NUCLEOTIDE SEQUENCE</scope>
    <source>
        <strain evidence="15">Singapore isolate B</strain>
    </source>
</reference>
<evidence type="ECO:0000256" key="3">
    <source>
        <dbReference type="ARBA" id="ARBA00001946"/>
    </source>
</evidence>
<keyword evidence="12" id="KW-0464">Manganese</keyword>
<dbReference type="InParanoid" id="D8M886"/>
<dbReference type="PANTHER" id="PTHR43398:SF1">
    <property type="entry name" value="DOLICHOL-PHOSPHATE MANNOSYLTRANSFERASE SUBUNIT 1"/>
    <property type="match status" value="1"/>
</dbReference>
<dbReference type="GO" id="GO:0006488">
    <property type="term" value="P:dolichol-linked oligosaccharide biosynthetic process"/>
    <property type="evidence" value="ECO:0007669"/>
    <property type="project" value="TreeGrafter"/>
</dbReference>
<keyword evidence="10 13" id="KW-0256">Endoplasmic reticulum</keyword>
<evidence type="ECO:0000256" key="6">
    <source>
        <dbReference type="ARBA" id="ARBA00006739"/>
    </source>
</evidence>
<dbReference type="AlphaFoldDB" id="D8M886"/>
<comment type="subcellular location">
    <subcellularLocation>
        <location evidence="4 13">Endoplasmic reticulum</location>
    </subcellularLocation>
</comment>
<keyword evidence="8 13" id="KW-0808">Transferase</keyword>
<comment type="cofactor">
    <cofactor evidence="1">
        <name>Ca(2+)</name>
        <dbReference type="ChEBI" id="CHEBI:29108"/>
    </cofactor>
</comment>
<comment type="catalytic activity">
    <reaction evidence="13">
        <text>a di-trans,poly-cis-dolichyl phosphate + GDP-alpha-D-mannose = a di-trans,poly-cis-dolichyl beta-D-mannosyl phosphate + GDP</text>
        <dbReference type="Rhea" id="RHEA:21184"/>
        <dbReference type="Rhea" id="RHEA-COMP:19498"/>
        <dbReference type="Rhea" id="RHEA-COMP:19501"/>
        <dbReference type="ChEBI" id="CHEBI:57527"/>
        <dbReference type="ChEBI" id="CHEBI:57683"/>
        <dbReference type="ChEBI" id="CHEBI:58189"/>
        <dbReference type="ChEBI" id="CHEBI:58211"/>
    </reaction>
</comment>
<dbReference type="EC" id="2.4.1.83" evidence="13"/>
<dbReference type="Proteomes" id="UP000008312">
    <property type="component" value="Unassembled WGS sequence"/>
</dbReference>
<name>D8M886_BLAHO</name>
<dbReference type="EMBL" id="FN668683">
    <property type="protein sequence ID" value="CBK24275.2"/>
    <property type="molecule type" value="Genomic_DNA"/>
</dbReference>
<proteinExistence type="inferred from homology"/>
<dbReference type="GO" id="GO:0005789">
    <property type="term" value="C:endoplasmic reticulum membrane"/>
    <property type="evidence" value="ECO:0007669"/>
    <property type="project" value="TreeGrafter"/>
</dbReference>
<keyword evidence="16" id="KW-1185">Reference proteome</keyword>
<keyword evidence="7 13" id="KW-0328">Glycosyltransferase</keyword>
<evidence type="ECO:0000256" key="2">
    <source>
        <dbReference type="ARBA" id="ARBA00001936"/>
    </source>
</evidence>
<dbReference type="GeneID" id="24921078"/>
<comment type="cofactor">
    <cofactor evidence="2">
        <name>Mn(2+)</name>
        <dbReference type="ChEBI" id="CHEBI:29035"/>
    </cofactor>
</comment>
<feature type="domain" description="Glycosyltransferase 2-like" evidence="14">
    <location>
        <begin position="8"/>
        <end position="152"/>
    </location>
</feature>
<dbReference type="PANTHER" id="PTHR43398">
    <property type="entry name" value="DOLICHOL-PHOSPHATE MANNOSYLTRANSFERASE SUBUNIT 1"/>
    <property type="match status" value="1"/>
</dbReference>
<dbReference type="GO" id="GO:0006720">
    <property type="term" value="P:isoprenoid metabolic process"/>
    <property type="evidence" value="ECO:0007669"/>
    <property type="project" value="UniProtKB-ARBA"/>
</dbReference>
<accession>D8M886</accession>
<dbReference type="OrthoDB" id="2603at2759"/>
<dbReference type="InterPro" id="IPR001173">
    <property type="entry name" value="Glyco_trans_2-like"/>
</dbReference>
<dbReference type="FunCoup" id="D8M886">
    <property type="interactions" value="431"/>
</dbReference>
<comment type="subunit">
    <text evidence="13">Component of the dolichol-phosphate mannose (DPM) synthase complex.</text>
</comment>
<dbReference type="InterPro" id="IPR039528">
    <property type="entry name" value="DPM1-like"/>
</dbReference>
<gene>
    <name evidence="15" type="ORF">GSBLH_T00004032001</name>
</gene>
<sequence>MIDKAMTNSGNRYEIVIVEDNSPDGTYEVAVELQRIFGKDKIQILQRTGKLGLGSAYMDGMKLIHGDYVFIMDADLSHHPKYMPEFIRKQKERDYDVVTGSRYIPTGGVFGWNFKRKLTSRVANFIADFMLNPGVSDLTGSYRLYKREAFNNIMQNMESRGYVFQMEIIVRAHDMNYSIGEVPIVFVDRMYGESKMGMNEIIQYLKGVFNLFLHCIVCSQTR</sequence>
<evidence type="ECO:0000256" key="10">
    <source>
        <dbReference type="ARBA" id="ARBA00022824"/>
    </source>
</evidence>
<dbReference type="OMA" id="KCFRREV"/>
<dbReference type="UniPathway" id="UPA00378"/>
<dbReference type="FunFam" id="3.90.550.10:FF:000036">
    <property type="entry name" value="Dolichol-phosphate mannosyltransferase subunit 1"/>
    <property type="match status" value="1"/>
</dbReference>
<evidence type="ECO:0000313" key="16">
    <source>
        <dbReference type="Proteomes" id="UP000008312"/>
    </source>
</evidence>
<dbReference type="GO" id="GO:0006506">
    <property type="term" value="P:GPI anchor biosynthetic process"/>
    <property type="evidence" value="ECO:0007669"/>
    <property type="project" value="TreeGrafter"/>
</dbReference>
<dbReference type="Gene3D" id="3.90.550.10">
    <property type="entry name" value="Spore Coat Polysaccharide Biosynthesis Protein SpsA, Chain A"/>
    <property type="match status" value="1"/>
</dbReference>
<comment type="pathway">
    <text evidence="5 13">Protein modification; protein glycosylation.</text>
</comment>
<dbReference type="GO" id="GO:0035269">
    <property type="term" value="P:protein O-linked glycosylation via mannose"/>
    <property type="evidence" value="ECO:0007669"/>
    <property type="project" value="TreeGrafter"/>
</dbReference>
<comment type="function">
    <text evidence="13">Transfers mannose from GDP-mannose to dolichol monophosphate to form dolichol phosphate mannose (Dol-P-Man) which is the mannosyl donor in pathways leading to N-glycosylation, glycosyl phosphatidylinositol membrane anchoring, and O-mannosylation of proteins.</text>
</comment>
<evidence type="ECO:0000313" key="15">
    <source>
        <dbReference type="EMBL" id="CBK24275.2"/>
    </source>
</evidence>
<dbReference type="GO" id="GO:0004582">
    <property type="term" value="F:dolichyl-phosphate beta-D-mannosyltransferase activity"/>
    <property type="evidence" value="ECO:0007669"/>
    <property type="project" value="UniProtKB-UniRule"/>
</dbReference>
<evidence type="ECO:0000256" key="1">
    <source>
        <dbReference type="ARBA" id="ARBA00001913"/>
    </source>
</evidence>
<evidence type="ECO:0000256" key="8">
    <source>
        <dbReference type="ARBA" id="ARBA00022679"/>
    </source>
</evidence>
<evidence type="ECO:0000256" key="4">
    <source>
        <dbReference type="ARBA" id="ARBA00004240"/>
    </source>
</evidence>
<evidence type="ECO:0000256" key="5">
    <source>
        <dbReference type="ARBA" id="ARBA00004922"/>
    </source>
</evidence>
<evidence type="ECO:0000256" key="7">
    <source>
        <dbReference type="ARBA" id="ARBA00022676"/>
    </source>
</evidence>
<comment type="cofactor">
    <cofactor evidence="3">
        <name>Mg(2+)</name>
        <dbReference type="ChEBI" id="CHEBI:18420"/>
    </cofactor>
</comment>
<evidence type="ECO:0000256" key="12">
    <source>
        <dbReference type="ARBA" id="ARBA00023211"/>
    </source>
</evidence>
<evidence type="ECO:0000256" key="9">
    <source>
        <dbReference type="ARBA" id="ARBA00022723"/>
    </source>
</evidence>
<dbReference type="Pfam" id="PF00535">
    <property type="entry name" value="Glycos_transf_2"/>
    <property type="match status" value="1"/>
</dbReference>
<evidence type="ECO:0000256" key="11">
    <source>
        <dbReference type="ARBA" id="ARBA00022842"/>
    </source>
</evidence>
<protein>
    <recommendedName>
        <fullName evidence="13">Dolichol-phosphate mannosyltransferase subunit 1</fullName>
        <ecNumber evidence="13">2.4.1.83</ecNumber>
    </recommendedName>
</protein>
<dbReference type="GO" id="GO:0006066">
    <property type="term" value="P:alcohol metabolic process"/>
    <property type="evidence" value="ECO:0007669"/>
    <property type="project" value="UniProtKB-ARBA"/>
</dbReference>
<dbReference type="SUPFAM" id="SSF53448">
    <property type="entry name" value="Nucleotide-diphospho-sugar transferases"/>
    <property type="match status" value="1"/>
</dbReference>
<keyword evidence="11" id="KW-0460">Magnesium</keyword>
<dbReference type="GO" id="GO:0046872">
    <property type="term" value="F:metal ion binding"/>
    <property type="evidence" value="ECO:0007669"/>
    <property type="project" value="UniProtKB-KW"/>
</dbReference>